<dbReference type="RefSeq" id="WP_158357260.1">
    <property type="nucleotide sequence ID" value="NZ_CP034876.1"/>
</dbReference>
<dbReference type="Pfam" id="PF02154">
    <property type="entry name" value="FliM"/>
    <property type="match status" value="1"/>
</dbReference>
<evidence type="ECO:0000256" key="10">
    <source>
        <dbReference type="ARBA" id="ARBA00025044"/>
    </source>
</evidence>
<evidence type="ECO:0000256" key="3">
    <source>
        <dbReference type="ARBA" id="ARBA00011049"/>
    </source>
</evidence>
<evidence type="ECO:0000256" key="1">
    <source>
        <dbReference type="ARBA" id="ARBA00004117"/>
    </source>
</evidence>
<dbReference type="InterPro" id="IPR001689">
    <property type="entry name" value="Flag_FliM"/>
</dbReference>
<evidence type="ECO:0000313" key="12">
    <source>
        <dbReference type="EMBL" id="QCI20822.1"/>
    </source>
</evidence>
<dbReference type="GO" id="GO:0005886">
    <property type="term" value="C:plasma membrane"/>
    <property type="evidence" value="ECO:0007669"/>
    <property type="project" value="UniProtKB-SubCell"/>
</dbReference>
<evidence type="ECO:0000256" key="2">
    <source>
        <dbReference type="ARBA" id="ARBA00004202"/>
    </source>
</evidence>
<evidence type="ECO:0000256" key="6">
    <source>
        <dbReference type="ARBA" id="ARBA00022500"/>
    </source>
</evidence>
<dbReference type="InterPro" id="IPR036429">
    <property type="entry name" value="SpoA-like_sf"/>
</dbReference>
<evidence type="ECO:0000259" key="11">
    <source>
        <dbReference type="Pfam" id="PF01052"/>
    </source>
</evidence>
<dbReference type="GO" id="GO:0003774">
    <property type="term" value="F:cytoskeletal motor activity"/>
    <property type="evidence" value="ECO:0007669"/>
    <property type="project" value="InterPro"/>
</dbReference>
<dbReference type="SUPFAM" id="SSF101801">
    <property type="entry name" value="Surface presentation of antigens (SPOA)"/>
    <property type="match status" value="1"/>
</dbReference>
<keyword evidence="6" id="KW-0145">Chemotaxis</keyword>
<evidence type="ECO:0000256" key="5">
    <source>
        <dbReference type="ARBA" id="ARBA00022475"/>
    </source>
</evidence>
<dbReference type="InterPro" id="IPR028976">
    <property type="entry name" value="CheC-like_sf"/>
</dbReference>
<name>A0A4D6XT02_9GAMM</name>
<proteinExistence type="inferred from homology"/>
<keyword evidence="12" id="KW-0282">Flagellum</keyword>
<keyword evidence="12" id="KW-0969">Cilium</keyword>
<evidence type="ECO:0000313" key="13">
    <source>
        <dbReference type="Proteomes" id="UP000298738"/>
    </source>
</evidence>
<dbReference type="Pfam" id="PF01052">
    <property type="entry name" value="FliMN_C"/>
    <property type="match status" value="1"/>
</dbReference>
<dbReference type="PANTHER" id="PTHR30034:SF6">
    <property type="entry name" value="YOP PROTEINS TRANSLOCATION PROTEIN Q"/>
    <property type="match status" value="1"/>
</dbReference>
<evidence type="ECO:0000256" key="8">
    <source>
        <dbReference type="ARBA" id="ARBA00023136"/>
    </source>
</evidence>
<dbReference type="GO" id="GO:0050918">
    <property type="term" value="P:positive chemotaxis"/>
    <property type="evidence" value="ECO:0007669"/>
    <property type="project" value="TreeGrafter"/>
</dbReference>
<gene>
    <name evidence="12" type="ORF">D9V68_00395</name>
</gene>
<dbReference type="InterPro" id="IPR001543">
    <property type="entry name" value="FliN-like_C"/>
</dbReference>
<comment type="similarity">
    <text evidence="3">Belongs to the FliM family.</text>
</comment>
<keyword evidence="8" id="KW-0472">Membrane</keyword>
<dbReference type="EMBL" id="CP034876">
    <property type="protein sequence ID" value="QCI20822.1"/>
    <property type="molecule type" value="Genomic_DNA"/>
</dbReference>
<dbReference type="PANTHER" id="PTHR30034">
    <property type="entry name" value="FLAGELLAR MOTOR SWITCH PROTEIN FLIM"/>
    <property type="match status" value="1"/>
</dbReference>
<comment type="subcellular location">
    <subcellularLocation>
        <location evidence="1">Bacterial flagellum basal body</location>
    </subcellularLocation>
    <subcellularLocation>
        <location evidence="2">Cell membrane</location>
        <topology evidence="2">Peripheral membrane protein</topology>
    </subcellularLocation>
</comment>
<reference evidence="12 13" key="2">
    <citation type="submission" date="2019-05" db="EMBL/GenBank/DDBJ databases">
        <title>Genome evolution of the obligate endosymbiont Buchnera aphidicola.</title>
        <authorList>
            <person name="Moran N.A."/>
        </authorList>
    </citation>
    <scope>NUCLEOTIDE SEQUENCE [LARGE SCALE GENOMIC DNA]</scope>
    <source>
        <strain evidence="12 13">Hla</strain>
    </source>
</reference>
<sequence length="317" mass="37152">MGKSNNVYNKRQQVYQKEKNLFNFLQEDEIKILEKINNCFIHQFVIDCSNFIKSNIKLVSCGMKVESYNSNKKSIKNFNYCNLIEILPYKKQSFIIFSCNFLSVIIDLLFGGKGNFQNKTHIKIDVNSTEFFIHKKIINLIINILSSIYNKYFSSEISLIDTKIVINSKEPNFDSNEIFLITSFNLHINNVEVFFSTLIPLSILKKINKNAFVSINNEQKYIKKKDESKISLNNIHDIILNIEARINNVSIPYDKFYTLSVGDILPIENPNKVIGYIENKPIFIGKYKRFHEQKIVFIEKFINSNLDSNKDEEYFHE</sequence>
<evidence type="ECO:0000256" key="9">
    <source>
        <dbReference type="ARBA" id="ARBA00023143"/>
    </source>
</evidence>
<keyword evidence="5" id="KW-1003">Cell membrane</keyword>
<evidence type="ECO:0000256" key="4">
    <source>
        <dbReference type="ARBA" id="ARBA00021898"/>
    </source>
</evidence>
<comment type="function">
    <text evidence="10">FliM is one of three proteins (FliG, FliN, FliM) that forms the rotor-mounted switch complex (C ring), located at the base of the basal body. This complex interacts with the CheY and CheZ chemotaxis proteins, in addition to contacting components of the motor that determine the direction of flagellar rotation.</text>
</comment>
<evidence type="ECO:0000256" key="7">
    <source>
        <dbReference type="ARBA" id="ARBA00022779"/>
    </source>
</evidence>
<dbReference type="Proteomes" id="UP000298738">
    <property type="component" value="Chromosome"/>
</dbReference>
<keyword evidence="9" id="KW-0975">Bacterial flagellum</keyword>
<feature type="domain" description="Flagellar motor switch protein FliN-like C-terminal" evidence="11">
    <location>
        <begin position="234"/>
        <end position="302"/>
    </location>
</feature>
<dbReference type="GO" id="GO:0071978">
    <property type="term" value="P:bacterial-type flagellum-dependent swarming motility"/>
    <property type="evidence" value="ECO:0007669"/>
    <property type="project" value="TreeGrafter"/>
</dbReference>
<protein>
    <recommendedName>
        <fullName evidence="4">Flagellar motor switch protein FliM</fullName>
    </recommendedName>
</protein>
<keyword evidence="12" id="KW-0966">Cell projection</keyword>
<dbReference type="Gene3D" id="3.40.1550.10">
    <property type="entry name" value="CheC-like"/>
    <property type="match status" value="1"/>
</dbReference>
<keyword evidence="7" id="KW-0283">Flagellar rotation</keyword>
<accession>A0A4D6XT02</accession>
<organism evidence="12 13">
    <name type="scientific">Buchnera aphidicola</name>
    <name type="common">Hyperomyzus lactucae</name>
    <dbReference type="NCBI Taxonomy" id="1241860"/>
    <lineage>
        <taxon>Bacteria</taxon>
        <taxon>Pseudomonadati</taxon>
        <taxon>Pseudomonadota</taxon>
        <taxon>Gammaproteobacteria</taxon>
        <taxon>Enterobacterales</taxon>
        <taxon>Erwiniaceae</taxon>
        <taxon>Buchnera</taxon>
    </lineage>
</organism>
<reference evidence="12 13" key="1">
    <citation type="submission" date="2018-12" db="EMBL/GenBank/DDBJ databases">
        <authorList>
            <person name="Chong R.A."/>
        </authorList>
    </citation>
    <scope>NUCLEOTIDE SEQUENCE [LARGE SCALE GENOMIC DNA]</scope>
    <source>
        <strain evidence="12 13">Hla</strain>
    </source>
</reference>
<dbReference type="AlphaFoldDB" id="A0A4D6XT02"/>
<dbReference type="GO" id="GO:0009425">
    <property type="term" value="C:bacterial-type flagellum basal body"/>
    <property type="evidence" value="ECO:0007669"/>
    <property type="project" value="UniProtKB-SubCell"/>
</dbReference>
<dbReference type="OrthoDB" id="6553180at2"/>